<keyword evidence="5 7" id="KW-1133">Transmembrane helix</keyword>
<name>A0A9W6LAE2_9PSEU</name>
<gene>
    <name evidence="10" type="ORF">GCM10017577_59270</name>
</gene>
<comment type="similarity">
    <text evidence="2 7">Belongs to the DedA family.</text>
</comment>
<dbReference type="EMBL" id="BSFQ01000036">
    <property type="protein sequence ID" value="GLL14779.1"/>
    <property type="molecule type" value="Genomic_DNA"/>
</dbReference>
<evidence type="ECO:0000256" key="2">
    <source>
        <dbReference type="ARBA" id="ARBA00010792"/>
    </source>
</evidence>
<feature type="region of interest" description="Disordered" evidence="8">
    <location>
        <begin position="199"/>
        <end position="235"/>
    </location>
</feature>
<comment type="subcellular location">
    <subcellularLocation>
        <location evidence="1 7">Cell membrane</location>
        <topology evidence="1 7">Multi-pass membrane protein</topology>
    </subcellularLocation>
</comment>
<evidence type="ECO:0000313" key="10">
    <source>
        <dbReference type="EMBL" id="GLL14779.1"/>
    </source>
</evidence>
<feature type="transmembrane region" description="Helical" evidence="7">
    <location>
        <begin position="168"/>
        <end position="189"/>
    </location>
</feature>
<feature type="transmembrane region" description="Helical" evidence="7">
    <location>
        <begin position="20"/>
        <end position="44"/>
    </location>
</feature>
<evidence type="ECO:0000256" key="7">
    <source>
        <dbReference type="RuleBase" id="RU367016"/>
    </source>
</evidence>
<evidence type="ECO:0000313" key="11">
    <source>
        <dbReference type="Proteomes" id="UP001143463"/>
    </source>
</evidence>
<dbReference type="AlphaFoldDB" id="A0A9W6LAE2"/>
<dbReference type="Pfam" id="PF09335">
    <property type="entry name" value="VTT_dom"/>
    <property type="match status" value="1"/>
</dbReference>
<feature type="transmembrane region" description="Helical" evidence="7">
    <location>
        <begin position="108"/>
        <end position="131"/>
    </location>
</feature>
<reference evidence="10" key="2">
    <citation type="submission" date="2023-01" db="EMBL/GenBank/DDBJ databases">
        <authorList>
            <person name="Sun Q."/>
            <person name="Evtushenko L."/>
        </authorList>
    </citation>
    <scope>NUCLEOTIDE SEQUENCE</scope>
    <source>
        <strain evidence="10">VKM Ac-1069</strain>
    </source>
</reference>
<protein>
    <submittedName>
        <fullName evidence="10">Membrane protein</fullName>
    </submittedName>
</protein>
<dbReference type="PANTHER" id="PTHR30353">
    <property type="entry name" value="INNER MEMBRANE PROTEIN DEDA-RELATED"/>
    <property type="match status" value="1"/>
</dbReference>
<evidence type="ECO:0000256" key="3">
    <source>
        <dbReference type="ARBA" id="ARBA00022475"/>
    </source>
</evidence>
<dbReference type="InterPro" id="IPR032818">
    <property type="entry name" value="DedA-like"/>
</dbReference>
<evidence type="ECO:0000256" key="4">
    <source>
        <dbReference type="ARBA" id="ARBA00022692"/>
    </source>
</evidence>
<accession>A0A9W6LAE2</accession>
<feature type="transmembrane region" description="Helical" evidence="7">
    <location>
        <begin position="56"/>
        <end position="76"/>
    </location>
</feature>
<comment type="caution">
    <text evidence="10">The sequence shown here is derived from an EMBL/GenBank/DDBJ whole genome shotgun (WGS) entry which is preliminary data.</text>
</comment>
<keyword evidence="11" id="KW-1185">Reference proteome</keyword>
<reference evidence="10" key="1">
    <citation type="journal article" date="2014" name="Int. J. Syst. Evol. Microbiol.">
        <title>Complete genome sequence of Corynebacterium casei LMG S-19264T (=DSM 44701T), isolated from a smear-ripened cheese.</title>
        <authorList>
            <consortium name="US DOE Joint Genome Institute (JGI-PGF)"/>
            <person name="Walter F."/>
            <person name="Albersmeier A."/>
            <person name="Kalinowski J."/>
            <person name="Ruckert C."/>
        </authorList>
    </citation>
    <scope>NUCLEOTIDE SEQUENCE</scope>
    <source>
        <strain evidence="10">VKM Ac-1069</strain>
    </source>
</reference>
<dbReference type="PANTHER" id="PTHR30353:SF0">
    <property type="entry name" value="TRANSMEMBRANE PROTEIN"/>
    <property type="match status" value="1"/>
</dbReference>
<evidence type="ECO:0000256" key="5">
    <source>
        <dbReference type="ARBA" id="ARBA00022989"/>
    </source>
</evidence>
<dbReference type="GO" id="GO:0005886">
    <property type="term" value="C:plasma membrane"/>
    <property type="evidence" value="ECO:0007669"/>
    <property type="project" value="UniProtKB-SubCell"/>
</dbReference>
<feature type="domain" description="VTT" evidence="9">
    <location>
        <begin position="53"/>
        <end position="158"/>
    </location>
</feature>
<proteinExistence type="inferred from homology"/>
<dbReference type="InterPro" id="IPR032816">
    <property type="entry name" value="VTT_dom"/>
</dbReference>
<evidence type="ECO:0000259" key="9">
    <source>
        <dbReference type="Pfam" id="PF09335"/>
    </source>
</evidence>
<evidence type="ECO:0000256" key="8">
    <source>
        <dbReference type="SAM" id="MobiDB-lite"/>
    </source>
</evidence>
<dbReference type="Proteomes" id="UP001143463">
    <property type="component" value="Unassembled WGS sequence"/>
</dbReference>
<dbReference type="RefSeq" id="WP_051737829.1">
    <property type="nucleotide sequence ID" value="NZ_BAAAUZ010000005.1"/>
</dbReference>
<evidence type="ECO:0000256" key="1">
    <source>
        <dbReference type="ARBA" id="ARBA00004651"/>
    </source>
</evidence>
<sequence length="235" mass="24230">MTGTFAADWTNPQAIGYPVLIGGVLLGSVVPVVPTGAVVGAAAAVAMTTSHLSLPLVLLAATLAAFVGDVVTYGVARLGGGAAVRFVARGQTPEQLARARARFRRHGWQLIVVGRLVPAGRIPALVAAGTLGYPWRRFLPSALVACLLWAVAYALLGILSGGLFDDPLVATLGAAVLVLLVGALSAGIARLVRRRRARRAPDVVPDEPGEMIDPAAGPARRGPLPPPTPTDQERP</sequence>
<keyword evidence="3 7" id="KW-1003">Cell membrane</keyword>
<evidence type="ECO:0000256" key="6">
    <source>
        <dbReference type="ARBA" id="ARBA00023136"/>
    </source>
</evidence>
<keyword evidence="6 7" id="KW-0472">Membrane</keyword>
<organism evidence="10 11">
    <name type="scientific">Pseudonocardia halophobica</name>
    <dbReference type="NCBI Taxonomy" id="29401"/>
    <lineage>
        <taxon>Bacteria</taxon>
        <taxon>Bacillati</taxon>
        <taxon>Actinomycetota</taxon>
        <taxon>Actinomycetes</taxon>
        <taxon>Pseudonocardiales</taxon>
        <taxon>Pseudonocardiaceae</taxon>
        <taxon>Pseudonocardia</taxon>
    </lineage>
</organism>
<keyword evidence="4 7" id="KW-0812">Transmembrane</keyword>
<feature type="transmembrane region" description="Helical" evidence="7">
    <location>
        <begin position="138"/>
        <end position="156"/>
    </location>
</feature>